<dbReference type="SMART" id="SM00515">
    <property type="entry name" value="eIF5C"/>
    <property type="match status" value="1"/>
</dbReference>
<dbReference type="PROSITE" id="PS51363">
    <property type="entry name" value="W2"/>
    <property type="match status" value="1"/>
</dbReference>
<dbReference type="InterPro" id="IPR003307">
    <property type="entry name" value="W2_domain"/>
</dbReference>
<comment type="caution">
    <text evidence="10">The sequence shown here is derived from an EMBL/GenBank/DDBJ whole genome shotgun (WGS) entry which is preliminary data.</text>
</comment>
<evidence type="ECO:0000256" key="5">
    <source>
        <dbReference type="ARBA" id="ARBA00022917"/>
    </source>
</evidence>
<comment type="subunit">
    <text evidence="8">Component of the translation initiation factor 2B (eIF2B) complex which is a heterodecamer of two sets of five different subunits: alpha, beta, gamma, delta and epsilon. Subunits alpha, beta and delta comprise a regulatory subcomplex and subunits epsilon and gamma comprise a catalytic subcomplex. Within the complex, the hexameric regulatory complex resides at the center, with the two heterodimeric catalytic subcomplexes bound on opposite sides.</text>
</comment>
<comment type="similarity">
    <text evidence="2">Belongs to the eIF-2B gamma/epsilon subunits family.</text>
</comment>
<feature type="domain" description="W2" evidence="9">
    <location>
        <begin position="352"/>
        <end position="518"/>
    </location>
</feature>
<evidence type="ECO:0000259" key="9">
    <source>
        <dbReference type="PROSITE" id="PS51363"/>
    </source>
</evidence>
<evidence type="ECO:0000256" key="6">
    <source>
        <dbReference type="ARBA" id="ARBA00044144"/>
    </source>
</evidence>
<evidence type="ECO:0000256" key="4">
    <source>
        <dbReference type="ARBA" id="ARBA00022540"/>
    </source>
</evidence>
<dbReference type="InterPro" id="IPR029044">
    <property type="entry name" value="Nucleotide-diphossugar_trans"/>
</dbReference>
<dbReference type="GO" id="GO:0031369">
    <property type="term" value="F:translation initiation factor binding"/>
    <property type="evidence" value="ECO:0007669"/>
    <property type="project" value="InterPro"/>
</dbReference>
<dbReference type="GO" id="GO:0005085">
    <property type="term" value="F:guanyl-nucleotide exchange factor activity"/>
    <property type="evidence" value="ECO:0007669"/>
    <property type="project" value="InterPro"/>
</dbReference>
<dbReference type="Gene3D" id="2.160.10.10">
    <property type="entry name" value="Hexapeptide repeat proteins"/>
    <property type="match status" value="1"/>
</dbReference>
<dbReference type="SUPFAM" id="SSF53448">
    <property type="entry name" value="Nucleotide-diphospho-sugar transferases"/>
    <property type="match status" value="1"/>
</dbReference>
<dbReference type="PANTHER" id="PTHR45887">
    <property type="entry name" value="TRANSLATION INITIATION FACTOR EIF-2B SUBUNIT EPSILON"/>
    <property type="match status" value="1"/>
</dbReference>
<protein>
    <recommendedName>
        <fullName evidence="6">Translation initiation factor eIF2B subunit epsilon</fullName>
    </recommendedName>
    <alternativeName>
        <fullName evidence="7">eIF2B GDP-GTP exchange factor subunit epsilon</fullName>
    </alternativeName>
</protein>
<dbReference type="CDD" id="cd11558">
    <property type="entry name" value="W2_eIF2B_epsilon"/>
    <property type="match status" value="1"/>
</dbReference>
<evidence type="ECO:0000256" key="1">
    <source>
        <dbReference type="ARBA" id="ARBA00004514"/>
    </source>
</evidence>
<dbReference type="Proteomes" id="UP000037510">
    <property type="component" value="Unassembled WGS sequence"/>
</dbReference>
<sequence>MEIDKEDVFQAIVLMDTFNNNFTPISNYKPMAFLSVAGVPLIEYALQSLAVGGITETILFCCQDTPMIKDYVKENKGLWKCTMDVQVKSSDTCQSIGDVMREIDAASLVKGDFILLGINTITNIDFASLLEQHKQTVKKDKGAAMTLVYKEVSQEHALIKSDKSVFLAADGKTNKVLVHQKFKPKSNENTIALPTSGAYKEFVYSGKHIYRNKTATLNRSCTLLEDVLIGGDSFLGDNTVVSKSFIGNNVIIGNNVTIEKSFIMDKAVIKDNVKITNSFIDEECFIKEDCTIEGGTIIAQKLKLKPSNSESGTEWENESAGSGEDEFIGFDKTWSDSESCYSSDCSEDSSIDGSPIPDDTNMIDSLARGFEDKLKCDYLILEINSSRYAYNIQLHEVNFFVVRALLSLPHLSQANNFLVTLRDVIKFFRPIFANYIKSKSSIMDCLRAVEETCIQCEWLKGNSGHVLHMLYDTEVIDEDSLLEFHEDLKENNSRLLQYNSVAKFFEWLQEADEESDESD</sequence>
<organism evidence="10 11">
    <name type="scientific">Operophtera brumata</name>
    <name type="common">Winter moth</name>
    <name type="synonym">Phalaena brumata</name>
    <dbReference type="NCBI Taxonomy" id="104452"/>
    <lineage>
        <taxon>Eukaryota</taxon>
        <taxon>Metazoa</taxon>
        <taxon>Ecdysozoa</taxon>
        <taxon>Arthropoda</taxon>
        <taxon>Hexapoda</taxon>
        <taxon>Insecta</taxon>
        <taxon>Pterygota</taxon>
        <taxon>Neoptera</taxon>
        <taxon>Endopterygota</taxon>
        <taxon>Lepidoptera</taxon>
        <taxon>Glossata</taxon>
        <taxon>Ditrysia</taxon>
        <taxon>Geometroidea</taxon>
        <taxon>Geometridae</taxon>
        <taxon>Larentiinae</taxon>
        <taxon>Operophtera</taxon>
    </lineage>
</organism>
<evidence type="ECO:0000313" key="11">
    <source>
        <dbReference type="Proteomes" id="UP000037510"/>
    </source>
</evidence>
<dbReference type="Gene3D" id="3.90.550.10">
    <property type="entry name" value="Spore Coat Polysaccharide Biosynthesis Protein SpsA, Chain A"/>
    <property type="match status" value="1"/>
</dbReference>
<dbReference type="EMBL" id="JTDY01001901">
    <property type="protein sequence ID" value="KOB72580.1"/>
    <property type="molecule type" value="Genomic_DNA"/>
</dbReference>
<evidence type="ECO:0000256" key="3">
    <source>
        <dbReference type="ARBA" id="ARBA00022490"/>
    </source>
</evidence>
<dbReference type="SUPFAM" id="SSF48371">
    <property type="entry name" value="ARM repeat"/>
    <property type="match status" value="1"/>
</dbReference>
<keyword evidence="5" id="KW-0648">Protein biosynthesis</keyword>
<dbReference type="GO" id="GO:0003743">
    <property type="term" value="F:translation initiation factor activity"/>
    <property type="evidence" value="ECO:0007669"/>
    <property type="project" value="UniProtKB-KW"/>
</dbReference>
<dbReference type="Pfam" id="PF02020">
    <property type="entry name" value="W2"/>
    <property type="match status" value="1"/>
</dbReference>
<dbReference type="Pfam" id="PF25084">
    <property type="entry name" value="LbH_EIF2B"/>
    <property type="match status" value="1"/>
</dbReference>
<dbReference type="Gene3D" id="1.25.40.180">
    <property type="match status" value="1"/>
</dbReference>
<dbReference type="GO" id="GO:0005851">
    <property type="term" value="C:eukaryotic translation initiation factor 2B complex"/>
    <property type="evidence" value="ECO:0007669"/>
    <property type="project" value="TreeGrafter"/>
</dbReference>
<evidence type="ECO:0000256" key="8">
    <source>
        <dbReference type="ARBA" id="ARBA00046432"/>
    </source>
</evidence>
<evidence type="ECO:0000256" key="7">
    <source>
        <dbReference type="ARBA" id="ARBA00044345"/>
    </source>
</evidence>
<evidence type="ECO:0000313" key="10">
    <source>
        <dbReference type="EMBL" id="KOB72580.1"/>
    </source>
</evidence>
<dbReference type="AlphaFoldDB" id="A0A0L7LAZ6"/>
<keyword evidence="3" id="KW-0963">Cytoplasm</keyword>
<dbReference type="SUPFAM" id="SSF51161">
    <property type="entry name" value="Trimeric LpxA-like enzymes"/>
    <property type="match status" value="1"/>
</dbReference>
<comment type="subcellular location">
    <subcellularLocation>
        <location evidence="1">Cytoplasm</location>
        <location evidence="1">Cytosol</location>
    </subcellularLocation>
</comment>
<dbReference type="InterPro" id="IPR051956">
    <property type="entry name" value="eIF2B_epsilon"/>
</dbReference>
<dbReference type="InterPro" id="IPR044123">
    <property type="entry name" value="W2_eIF2B_epsilon"/>
</dbReference>
<keyword evidence="4 10" id="KW-0396">Initiation factor</keyword>
<keyword evidence="11" id="KW-1185">Reference proteome</keyword>
<accession>A0A0L7LAZ6</accession>
<dbReference type="InterPro" id="IPR011004">
    <property type="entry name" value="Trimer_LpxA-like_sf"/>
</dbReference>
<reference evidence="10 11" key="1">
    <citation type="journal article" date="2015" name="Genome Biol. Evol.">
        <title>The genome of winter moth (Operophtera brumata) provides a genomic perspective on sexual dimorphism and phenology.</title>
        <authorList>
            <person name="Derks M.F."/>
            <person name="Smit S."/>
            <person name="Salis L."/>
            <person name="Schijlen E."/>
            <person name="Bossers A."/>
            <person name="Mateman C."/>
            <person name="Pijl A.S."/>
            <person name="de Ridder D."/>
            <person name="Groenen M.A."/>
            <person name="Visser M.E."/>
            <person name="Megens H.J."/>
        </authorList>
    </citation>
    <scope>NUCLEOTIDE SEQUENCE [LARGE SCALE GENOMIC DNA]</scope>
    <source>
        <strain evidence="10">WM2013NL</strain>
        <tissue evidence="10">Head and thorax</tissue>
    </source>
</reference>
<dbReference type="InterPro" id="IPR056764">
    <property type="entry name" value="LbH_EIF2B3/5"/>
</dbReference>
<evidence type="ECO:0000256" key="2">
    <source>
        <dbReference type="ARBA" id="ARBA00007878"/>
    </source>
</evidence>
<dbReference type="PANTHER" id="PTHR45887:SF1">
    <property type="entry name" value="TRANSLATION INITIATION FACTOR EIF-2B SUBUNIT EPSILON"/>
    <property type="match status" value="1"/>
</dbReference>
<gene>
    <name evidence="10" type="ORF">OBRU01_12038</name>
</gene>
<name>A0A0L7LAZ6_OPEBR</name>
<proteinExistence type="inferred from homology"/>
<dbReference type="InterPro" id="IPR016024">
    <property type="entry name" value="ARM-type_fold"/>
</dbReference>
<dbReference type="STRING" id="104452.A0A0L7LAZ6"/>